<dbReference type="Proteomes" id="UP001474421">
    <property type="component" value="Unassembled WGS sequence"/>
</dbReference>
<reference evidence="2 3" key="1">
    <citation type="journal article" date="2024" name="Proc. Natl. Acad. Sci. U.S.A.">
        <title>The genetic regulatory architecture and epigenomic basis for age-related changes in rattlesnake venom.</title>
        <authorList>
            <person name="Hogan M.P."/>
            <person name="Holding M.L."/>
            <person name="Nystrom G.S."/>
            <person name="Colston T.J."/>
            <person name="Bartlett D.A."/>
            <person name="Mason A.J."/>
            <person name="Ellsworth S.A."/>
            <person name="Rautsaw R.M."/>
            <person name="Lawrence K.C."/>
            <person name="Strickland J.L."/>
            <person name="He B."/>
            <person name="Fraser P."/>
            <person name="Margres M.J."/>
            <person name="Gilbert D.M."/>
            <person name="Gibbs H.L."/>
            <person name="Parkinson C.L."/>
            <person name="Rokyta D.R."/>
        </authorList>
    </citation>
    <scope>NUCLEOTIDE SEQUENCE [LARGE SCALE GENOMIC DNA]</scope>
    <source>
        <strain evidence="2">DRR0105</strain>
    </source>
</reference>
<dbReference type="SMART" id="SM01097">
    <property type="entry name" value="CPSase_sm_chain"/>
    <property type="match status" value="1"/>
</dbReference>
<dbReference type="EMBL" id="JAOTOJ010000001">
    <property type="protein sequence ID" value="KAK9410920.1"/>
    <property type="molecule type" value="Genomic_DNA"/>
</dbReference>
<dbReference type="AlphaFoldDB" id="A0AAW1C9A1"/>
<evidence type="ECO:0000313" key="2">
    <source>
        <dbReference type="EMBL" id="KAK9410920.1"/>
    </source>
</evidence>
<feature type="domain" description="Carbamoyl-phosphate synthase small subunit N-terminal" evidence="1">
    <location>
        <begin position="1"/>
        <end position="101"/>
    </location>
</feature>
<accession>A0AAW1C9A1</accession>
<evidence type="ECO:0000259" key="1">
    <source>
        <dbReference type="SMART" id="SM01097"/>
    </source>
</evidence>
<dbReference type="InterPro" id="IPR036480">
    <property type="entry name" value="CarbP_synth_ssu_N_sf"/>
</dbReference>
<dbReference type="InterPro" id="IPR002474">
    <property type="entry name" value="CarbamoylP_synth_ssu_N"/>
</dbReference>
<protein>
    <submittedName>
        <fullName evidence="2">Carbamoyl-phosphate synthase</fullName>
    </submittedName>
</protein>
<dbReference type="Gene3D" id="3.50.30.20">
    <property type="entry name" value="Carbamoyl-phosphate synthase small subunit, N-terminal domain"/>
    <property type="match status" value="1"/>
</dbReference>
<keyword evidence="3" id="KW-1185">Reference proteome</keyword>
<comment type="caution">
    <text evidence="2">The sequence shown here is derived from an EMBL/GenBank/DDBJ whole genome shotgun (WGS) entry which is preliminary data.</text>
</comment>
<organism evidence="2 3">
    <name type="scientific">Crotalus adamanteus</name>
    <name type="common">Eastern diamondback rattlesnake</name>
    <dbReference type="NCBI Taxonomy" id="8729"/>
    <lineage>
        <taxon>Eukaryota</taxon>
        <taxon>Metazoa</taxon>
        <taxon>Chordata</taxon>
        <taxon>Craniata</taxon>
        <taxon>Vertebrata</taxon>
        <taxon>Euteleostomi</taxon>
        <taxon>Lepidosauria</taxon>
        <taxon>Squamata</taxon>
        <taxon>Bifurcata</taxon>
        <taxon>Unidentata</taxon>
        <taxon>Episquamata</taxon>
        <taxon>Toxicofera</taxon>
        <taxon>Serpentes</taxon>
        <taxon>Colubroidea</taxon>
        <taxon>Viperidae</taxon>
        <taxon>Crotalinae</taxon>
        <taxon>Crotalus</taxon>
    </lineage>
</organism>
<dbReference type="SUPFAM" id="SSF52021">
    <property type="entry name" value="Carbamoyl phosphate synthetase, small subunit N-terminal domain"/>
    <property type="match status" value="1"/>
</dbReference>
<dbReference type="Pfam" id="PF00988">
    <property type="entry name" value="CPSase_sm_chain"/>
    <property type="match status" value="1"/>
</dbReference>
<name>A0AAW1C9A1_CROAD</name>
<sequence>MTDPSYHGQILTLVNPIIGNGGVPDTAASDEIGLSRYLESDGIKVSGLLVLDYSNEYSHWRAVKTLGEWLKEEKIPALYGIDTRMLSKIIRDKGTILGKIEFEGQPVEFLDPNKKNLIAEVSTKVKIPFSLETLLKYSSSFCCPT</sequence>
<gene>
    <name evidence="2" type="ORF">NXF25_002095</name>
</gene>
<proteinExistence type="predicted"/>
<evidence type="ECO:0000313" key="3">
    <source>
        <dbReference type="Proteomes" id="UP001474421"/>
    </source>
</evidence>